<name>A0A8J5L5K6_ZINOF</name>
<keyword evidence="2" id="KW-1185">Reference proteome</keyword>
<dbReference type="Pfam" id="PF22272">
    <property type="entry name" value="LEA_3b"/>
    <property type="match status" value="1"/>
</dbReference>
<protein>
    <submittedName>
        <fullName evidence="1">Uncharacterized protein</fullName>
    </submittedName>
</protein>
<dbReference type="PANTHER" id="PTHR35122">
    <property type="entry name" value="OSJNBA0093F12.14 PROTEIN"/>
    <property type="match status" value="1"/>
</dbReference>
<dbReference type="Proteomes" id="UP000734854">
    <property type="component" value="Unassembled WGS sequence"/>
</dbReference>
<dbReference type="EMBL" id="JACMSC010000011">
    <property type="protein sequence ID" value="KAG6501881.1"/>
    <property type="molecule type" value="Genomic_DNA"/>
</dbReference>
<dbReference type="PANTHER" id="PTHR35122:SF2">
    <property type="entry name" value="OS04G0598000 PROTEIN"/>
    <property type="match status" value="1"/>
</dbReference>
<dbReference type="AlphaFoldDB" id="A0A8J5L5K6"/>
<gene>
    <name evidence="1" type="ORF">ZIOFF_041765</name>
</gene>
<comment type="caution">
    <text evidence="1">The sequence shown here is derived from an EMBL/GenBank/DDBJ whole genome shotgun (WGS) entry which is preliminary data.</text>
</comment>
<reference evidence="1 2" key="1">
    <citation type="submission" date="2020-08" db="EMBL/GenBank/DDBJ databases">
        <title>Plant Genome Project.</title>
        <authorList>
            <person name="Zhang R.-G."/>
        </authorList>
    </citation>
    <scope>NUCLEOTIDE SEQUENCE [LARGE SCALE GENOMIC DNA]</scope>
    <source>
        <tissue evidence="1">Rhizome</tissue>
    </source>
</reference>
<dbReference type="InterPro" id="IPR039291">
    <property type="entry name" value="At5g17165-like"/>
</dbReference>
<organism evidence="1 2">
    <name type="scientific">Zingiber officinale</name>
    <name type="common">Ginger</name>
    <name type="synonym">Amomum zingiber</name>
    <dbReference type="NCBI Taxonomy" id="94328"/>
    <lineage>
        <taxon>Eukaryota</taxon>
        <taxon>Viridiplantae</taxon>
        <taxon>Streptophyta</taxon>
        <taxon>Embryophyta</taxon>
        <taxon>Tracheophyta</taxon>
        <taxon>Spermatophyta</taxon>
        <taxon>Magnoliopsida</taxon>
        <taxon>Liliopsida</taxon>
        <taxon>Zingiberales</taxon>
        <taxon>Zingiberaceae</taxon>
        <taxon>Zingiber</taxon>
    </lineage>
</organism>
<accession>A0A8J5L5K6</accession>
<proteinExistence type="predicted"/>
<sequence>MCVPGVESALNKIVDGALFALYILVRLARMRIGLLRRPPSPNFSGLSPTSFSSCMATYWAGRSIAEGSLGKRFLHQIRAASPLPAVSVAYPVISSGIRALHESSYDKNVDEQVRPCVVPDYVIDGGSSDKYWGPHPTTGVFGPADDGGASAAGIGGKAAAATGISGSSEVKKTVWFRLEEGVDKAPYA</sequence>
<evidence type="ECO:0000313" key="1">
    <source>
        <dbReference type="EMBL" id="KAG6501881.1"/>
    </source>
</evidence>
<evidence type="ECO:0000313" key="2">
    <source>
        <dbReference type="Proteomes" id="UP000734854"/>
    </source>
</evidence>